<organism evidence="2 3">
    <name type="scientific">Niastella soli</name>
    <dbReference type="NCBI Taxonomy" id="2821487"/>
    <lineage>
        <taxon>Bacteria</taxon>
        <taxon>Pseudomonadati</taxon>
        <taxon>Bacteroidota</taxon>
        <taxon>Chitinophagia</taxon>
        <taxon>Chitinophagales</taxon>
        <taxon>Chitinophagaceae</taxon>
        <taxon>Niastella</taxon>
    </lineage>
</organism>
<dbReference type="SUPFAM" id="SSF53597">
    <property type="entry name" value="Dihydrofolate reductase-like"/>
    <property type="match status" value="1"/>
</dbReference>
<comment type="caution">
    <text evidence="2">The sequence shown here is derived from an EMBL/GenBank/DDBJ whole genome shotgun (WGS) entry which is preliminary data.</text>
</comment>
<evidence type="ECO:0000313" key="2">
    <source>
        <dbReference type="EMBL" id="MBO9205423.1"/>
    </source>
</evidence>
<evidence type="ECO:0000313" key="3">
    <source>
        <dbReference type="Proteomes" id="UP000677244"/>
    </source>
</evidence>
<dbReference type="Gene3D" id="3.40.430.10">
    <property type="entry name" value="Dihydrofolate Reductase, subunit A"/>
    <property type="match status" value="1"/>
</dbReference>
<protein>
    <submittedName>
        <fullName evidence="2">Dihydrofolate reductase family protein</fullName>
    </submittedName>
</protein>
<name>A0ABS3Z5V4_9BACT</name>
<feature type="domain" description="Bacterial bifunctional deaminase-reductase C-terminal" evidence="1">
    <location>
        <begin position="4"/>
        <end position="179"/>
    </location>
</feature>
<accession>A0ABS3Z5V4</accession>
<dbReference type="InterPro" id="IPR024072">
    <property type="entry name" value="DHFR-like_dom_sf"/>
</dbReference>
<dbReference type="Pfam" id="PF01872">
    <property type="entry name" value="RibD_C"/>
    <property type="match status" value="1"/>
</dbReference>
<gene>
    <name evidence="2" type="ORF">J7I42_34355</name>
</gene>
<evidence type="ECO:0000259" key="1">
    <source>
        <dbReference type="Pfam" id="PF01872"/>
    </source>
</evidence>
<dbReference type="RefSeq" id="WP_209144975.1">
    <property type="nucleotide sequence ID" value="NZ_JAGHKO010000024.1"/>
</dbReference>
<dbReference type="InterPro" id="IPR002734">
    <property type="entry name" value="RibDG_C"/>
</dbReference>
<dbReference type="EMBL" id="JAGHKO010000024">
    <property type="protein sequence ID" value="MBO9205423.1"/>
    <property type="molecule type" value="Genomic_DNA"/>
</dbReference>
<keyword evidence="3" id="KW-1185">Reference proteome</keyword>
<proteinExistence type="predicted"/>
<sequence length="187" mass="21104">MGRVICMINLTADGFADGKYVNTDAEFYEFVHGLLAETSTVAYGANTFQLFQSLWPPRLEDKNTPEYRVKMAKALHNIHKAVYSSTLKTTTWNNSTIVTTVEAEEINTYKQKDKKGLLTIGSLGLVASLTAMDLVDDYYFCIHPIIAGNGEIRLFDRVNLDTTRSLKYEDSQQLKNGTHIIHYTSNH</sequence>
<reference evidence="2 3" key="1">
    <citation type="submission" date="2021-03" db="EMBL/GenBank/DDBJ databases">
        <title>Assistant Professor.</title>
        <authorList>
            <person name="Huq M.A."/>
        </authorList>
    </citation>
    <scope>NUCLEOTIDE SEQUENCE [LARGE SCALE GENOMIC DNA]</scope>
    <source>
        <strain evidence="2 3">MAH-29</strain>
    </source>
</reference>
<dbReference type="Proteomes" id="UP000677244">
    <property type="component" value="Unassembled WGS sequence"/>
</dbReference>